<accession>A0A6C0CQC8</accession>
<protein>
    <submittedName>
        <fullName evidence="1">Uncharacterized protein</fullName>
    </submittedName>
</protein>
<sequence length="32" mass="3549">MLALVMHVFTMNVRSVGIIASAKETDEYPLIV</sequence>
<dbReference type="AlphaFoldDB" id="A0A6C0CQC8"/>
<reference evidence="1" key="1">
    <citation type="journal article" date="2020" name="Nature">
        <title>Giant virus diversity and host interactions through global metagenomics.</title>
        <authorList>
            <person name="Schulz F."/>
            <person name="Roux S."/>
            <person name="Paez-Espino D."/>
            <person name="Jungbluth S."/>
            <person name="Walsh D.A."/>
            <person name="Denef V.J."/>
            <person name="McMahon K.D."/>
            <person name="Konstantinidis K.T."/>
            <person name="Eloe-Fadrosh E.A."/>
            <person name="Kyrpides N.C."/>
            <person name="Woyke T."/>
        </authorList>
    </citation>
    <scope>NUCLEOTIDE SEQUENCE</scope>
    <source>
        <strain evidence="1">GVMAG-M-3300021473-15</strain>
    </source>
</reference>
<evidence type="ECO:0000313" key="1">
    <source>
        <dbReference type="EMBL" id="QHT06768.1"/>
    </source>
</evidence>
<name>A0A6C0CQC8_9ZZZZ</name>
<proteinExistence type="predicted"/>
<dbReference type="EMBL" id="MN739474">
    <property type="protein sequence ID" value="QHT06768.1"/>
    <property type="molecule type" value="Genomic_DNA"/>
</dbReference>
<organism evidence="1">
    <name type="scientific">viral metagenome</name>
    <dbReference type="NCBI Taxonomy" id="1070528"/>
    <lineage>
        <taxon>unclassified sequences</taxon>
        <taxon>metagenomes</taxon>
        <taxon>organismal metagenomes</taxon>
    </lineage>
</organism>